<organism evidence="2 3">
    <name type="scientific">Rhodosalinus halophilus</name>
    <dbReference type="NCBI Taxonomy" id="2259333"/>
    <lineage>
        <taxon>Bacteria</taxon>
        <taxon>Pseudomonadati</taxon>
        <taxon>Pseudomonadota</taxon>
        <taxon>Alphaproteobacteria</taxon>
        <taxon>Rhodobacterales</taxon>
        <taxon>Paracoccaceae</taxon>
        <taxon>Rhodosalinus</taxon>
    </lineage>
</organism>
<keyword evidence="1" id="KW-0472">Membrane</keyword>
<feature type="transmembrane region" description="Helical" evidence="1">
    <location>
        <begin position="227"/>
        <end position="243"/>
    </location>
</feature>
<name>A0A365UAA1_9RHOB</name>
<protein>
    <submittedName>
        <fullName evidence="2">DUF2182 domain-containing protein</fullName>
    </submittedName>
</protein>
<feature type="transmembrane region" description="Helical" evidence="1">
    <location>
        <begin position="93"/>
        <end position="114"/>
    </location>
</feature>
<dbReference type="InterPro" id="IPR018688">
    <property type="entry name" value="PpoB2-like"/>
</dbReference>
<evidence type="ECO:0000313" key="3">
    <source>
        <dbReference type="Proteomes" id="UP000253370"/>
    </source>
</evidence>
<feature type="transmembrane region" description="Helical" evidence="1">
    <location>
        <begin position="62"/>
        <end position="81"/>
    </location>
</feature>
<dbReference type="EMBL" id="QNTQ01000006">
    <property type="protein sequence ID" value="RBI85960.1"/>
    <property type="molecule type" value="Genomic_DNA"/>
</dbReference>
<reference evidence="2 3" key="1">
    <citation type="submission" date="2018-07" db="EMBL/GenBank/DDBJ databases">
        <title>Rhodosalinus sp. strain E84T genomic sequence and assembly.</title>
        <authorList>
            <person name="Liu Z.-W."/>
            <person name="Lu D.-C."/>
        </authorList>
    </citation>
    <scope>NUCLEOTIDE SEQUENCE [LARGE SCALE GENOMIC DNA]</scope>
    <source>
        <strain evidence="2 3">E84</strain>
    </source>
</reference>
<evidence type="ECO:0000256" key="1">
    <source>
        <dbReference type="SAM" id="Phobius"/>
    </source>
</evidence>
<evidence type="ECO:0000313" key="2">
    <source>
        <dbReference type="EMBL" id="RBI85960.1"/>
    </source>
</evidence>
<comment type="caution">
    <text evidence="2">The sequence shown here is derived from an EMBL/GenBank/DDBJ whole genome shotgun (WGS) entry which is preliminary data.</text>
</comment>
<keyword evidence="1" id="KW-1133">Transmembrane helix</keyword>
<dbReference type="OrthoDB" id="164118at2"/>
<feature type="transmembrane region" description="Helical" evidence="1">
    <location>
        <begin position="176"/>
        <end position="197"/>
    </location>
</feature>
<dbReference type="Pfam" id="PF09948">
    <property type="entry name" value="PpoB2"/>
    <property type="match status" value="1"/>
</dbReference>
<proteinExistence type="predicted"/>
<dbReference type="Proteomes" id="UP000253370">
    <property type="component" value="Unassembled WGS sequence"/>
</dbReference>
<keyword evidence="3" id="KW-1185">Reference proteome</keyword>
<feature type="transmembrane region" description="Helical" evidence="1">
    <location>
        <begin position="126"/>
        <end position="147"/>
    </location>
</feature>
<dbReference type="AlphaFoldDB" id="A0A365UAA1"/>
<sequence>MGAPHWGALYAAILAAWAALWAMAAAASDLAALSGAYGAALWETLCAPAADAAGIARLWAMWALMGAAMMTPTALPAFATYEDLGRATRTRFGALAGGYLAVWAGFAAVAALVQTALWQSGLLDPLGASTSAALTAALLALAGLYQFSALKHACLSKCRAPLTFFMQHWDEGPWRMGLRLGAVCLGCCWALMALAFVGGTMNLGFMAAGMVLMAVEKLSLGRALTRPLGIALLAAAALVAAGAP</sequence>
<accession>A0A365UAA1</accession>
<gene>
    <name evidence="2" type="ORF">DRV85_08745</name>
</gene>
<keyword evidence="1" id="KW-0812">Transmembrane</keyword>